<evidence type="ECO:0000313" key="1">
    <source>
        <dbReference type="EMBL" id="GMF15735.1"/>
    </source>
</evidence>
<evidence type="ECO:0000313" key="2">
    <source>
        <dbReference type="Proteomes" id="UP001165121"/>
    </source>
</evidence>
<dbReference type="Proteomes" id="UP001165121">
    <property type="component" value="Unassembled WGS sequence"/>
</dbReference>
<sequence>MTNSKCPCRPSNLSSCLFACPTSHCPSPYQRSQALKATISLCNLIITSSPAPKSQVVPYKNVSPAPYSTLLLHSPSTSSRKLAPQRGRAGASAVRNVIRSSRPSSQAPLLHPFPMTLSVATARSELAQRVPSAAAGVGVVTICGGGNGAHVAAAYLAANGVRVQVLTRQPERWAQTLELSTAGSSWEAKGTLSGRLSLVSKHAKHVIPQADVVIVAAPANAHPAILEHVAPYLKKGVKLGALFAQGGFDWAAKKALGEERLANVDLVRAPAAWPLRGDWGPVD</sequence>
<dbReference type="AlphaFoldDB" id="A0A9W6TNB6"/>
<proteinExistence type="predicted"/>
<accession>A0A9W6TNB6</accession>
<dbReference type="EMBL" id="BSXT01000041">
    <property type="protein sequence ID" value="GMF15735.1"/>
    <property type="molecule type" value="Genomic_DNA"/>
</dbReference>
<dbReference type="InterPro" id="IPR051729">
    <property type="entry name" value="Opine/Lysopine_DH"/>
</dbReference>
<name>A0A9W6TNB6_9STRA</name>
<dbReference type="SUPFAM" id="SSF51735">
    <property type="entry name" value="NAD(P)-binding Rossmann-fold domains"/>
    <property type="match status" value="1"/>
</dbReference>
<gene>
    <name evidence="1" type="ORF">Pfra01_000054000</name>
</gene>
<reference evidence="1" key="1">
    <citation type="submission" date="2023-04" db="EMBL/GenBank/DDBJ databases">
        <title>Phytophthora fragariaefolia NBRC 109709.</title>
        <authorList>
            <person name="Ichikawa N."/>
            <person name="Sato H."/>
            <person name="Tonouchi N."/>
        </authorList>
    </citation>
    <scope>NUCLEOTIDE SEQUENCE</scope>
    <source>
        <strain evidence="1">NBRC 109709</strain>
    </source>
</reference>
<protein>
    <submittedName>
        <fullName evidence="1">Unnamed protein product</fullName>
    </submittedName>
</protein>
<dbReference type="InterPro" id="IPR036291">
    <property type="entry name" value="NAD(P)-bd_dom_sf"/>
</dbReference>
<organism evidence="1 2">
    <name type="scientific">Phytophthora fragariaefolia</name>
    <dbReference type="NCBI Taxonomy" id="1490495"/>
    <lineage>
        <taxon>Eukaryota</taxon>
        <taxon>Sar</taxon>
        <taxon>Stramenopiles</taxon>
        <taxon>Oomycota</taxon>
        <taxon>Peronosporomycetes</taxon>
        <taxon>Peronosporales</taxon>
        <taxon>Peronosporaceae</taxon>
        <taxon>Phytophthora</taxon>
    </lineage>
</organism>
<dbReference type="Gene3D" id="3.40.50.720">
    <property type="entry name" value="NAD(P)-binding Rossmann-like Domain"/>
    <property type="match status" value="1"/>
</dbReference>
<dbReference type="PANTHER" id="PTHR38015:SF1">
    <property type="entry name" value="OPINE DEHYDROGENASE DOMAIN-CONTAINING PROTEIN"/>
    <property type="match status" value="1"/>
</dbReference>
<dbReference type="PANTHER" id="PTHR38015">
    <property type="entry name" value="BLR6086 PROTEIN"/>
    <property type="match status" value="1"/>
</dbReference>
<comment type="caution">
    <text evidence="1">The sequence shown here is derived from an EMBL/GenBank/DDBJ whole genome shotgun (WGS) entry which is preliminary data.</text>
</comment>
<dbReference type="OrthoDB" id="6058913at2759"/>
<keyword evidence="2" id="KW-1185">Reference proteome</keyword>